<dbReference type="EMBL" id="WLVL01000017">
    <property type="protein sequence ID" value="MTB71120.1"/>
    <property type="molecule type" value="Genomic_DNA"/>
</dbReference>
<proteinExistence type="predicted"/>
<keyword evidence="4" id="KW-1185">Reference proteome</keyword>
<feature type="compositionally biased region" description="Low complexity" evidence="1">
    <location>
        <begin position="33"/>
        <end position="65"/>
    </location>
</feature>
<organism evidence="3 4">
    <name type="scientific">Arsenicicoccus cauae</name>
    <dbReference type="NCBI Taxonomy" id="2663847"/>
    <lineage>
        <taxon>Bacteria</taxon>
        <taxon>Bacillati</taxon>
        <taxon>Actinomycetota</taxon>
        <taxon>Actinomycetes</taxon>
        <taxon>Micrococcales</taxon>
        <taxon>Intrasporangiaceae</taxon>
        <taxon>Arsenicicoccus</taxon>
    </lineage>
</organism>
<evidence type="ECO:0000256" key="1">
    <source>
        <dbReference type="SAM" id="MobiDB-lite"/>
    </source>
</evidence>
<evidence type="ECO:0008006" key="5">
    <source>
        <dbReference type="Google" id="ProtNLM"/>
    </source>
</evidence>
<feature type="signal peptide" evidence="2">
    <location>
        <begin position="1"/>
        <end position="19"/>
    </location>
</feature>
<evidence type="ECO:0000313" key="3">
    <source>
        <dbReference type="EMBL" id="MTB71120.1"/>
    </source>
</evidence>
<name>A0A6I3IMD1_9MICO</name>
<reference evidence="3 4" key="1">
    <citation type="submission" date="2019-11" db="EMBL/GenBank/DDBJ databases">
        <title>Whole genome sequencing identifies a novel species of the genus Arsenicicoccus isolated from human blood.</title>
        <authorList>
            <person name="Jeong J.H."/>
            <person name="Kweon O.J."/>
            <person name="Kim H.R."/>
            <person name="Kim T.-H."/>
            <person name="Ha S.-M."/>
            <person name="Lee M.-K."/>
        </authorList>
    </citation>
    <scope>NUCLEOTIDE SEQUENCE [LARGE SCALE GENOMIC DNA]</scope>
    <source>
        <strain evidence="3 4">MKL-02</strain>
    </source>
</reference>
<keyword evidence="2" id="KW-0732">Signal</keyword>
<comment type="caution">
    <text evidence="3">The sequence shown here is derived from an EMBL/GenBank/DDBJ whole genome shotgun (WGS) entry which is preliminary data.</text>
</comment>
<feature type="compositionally biased region" description="Polar residues" evidence="1">
    <location>
        <begin position="22"/>
        <end position="32"/>
    </location>
</feature>
<feature type="chain" id="PRO_5039123509" description="Lipoprotein" evidence="2">
    <location>
        <begin position="20"/>
        <end position="266"/>
    </location>
</feature>
<evidence type="ECO:0000256" key="2">
    <source>
        <dbReference type="SAM" id="SignalP"/>
    </source>
</evidence>
<sequence>MPARPLAALALVSLLGVTAACSSGSPGSATPVTTTSRAAAQASSSSGTPSSASPIGAPSAASVGASFGGPGQGAVTTQEPAVVEPPTPTAPAATRAGSLDQRALPSPSGWSTAAGDGADGGYIPNGTWVNARDPRSTVHELLGLACQGVPAGYPVPVAALEGTYRGPGGASGTTVALELADEGSARLVELYRLQAESCRGRGDAPFTYALLRAGPDLVDRRTFAGESGTWLEVVGVRGRRATFLLLQEGAGPLTPLQVDGVIVALR</sequence>
<dbReference type="Proteomes" id="UP000431092">
    <property type="component" value="Unassembled WGS sequence"/>
</dbReference>
<accession>A0A6I3IMD1</accession>
<dbReference type="RefSeq" id="WP_154592459.1">
    <property type="nucleotide sequence ID" value="NZ_WLVL01000017.1"/>
</dbReference>
<gene>
    <name evidence="3" type="ORF">GGG17_03850</name>
</gene>
<protein>
    <recommendedName>
        <fullName evidence="5">Lipoprotein</fullName>
    </recommendedName>
</protein>
<feature type="region of interest" description="Disordered" evidence="1">
    <location>
        <begin position="22"/>
        <end position="118"/>
    </location>
</feature>
<evidence type="ECO:0000313" key="4">
    <source>
        <dbReference type="Proteomes" id="UP000431092"/>
    </source>
</evidence>
<dbReference type="AlphaFoldDB" id="A0A6I3IMD1"/>
<dbReference type="PROSITE" id="PS51257">
    <property type="entry name" value="PROKAR_LIPOPROTEIN"/>
    <property type="match status" value="1"/>
</dbReference>